<keyword evidence="2" id="KW-0732">Signal</keyword>
<dbReference type="RefSeq" id="WP_073994401.1">
    <property type="nucleotide sequence ID" value="NZ_FQYT01000025.1"/>
</dbReference>
<feature type="domain" description="Fe/B12 periplasmic-binding" evidence="3">
    <location>
        <begin position="55"/>
        <end position="321"/>
    </location>
</feature>
<dbReference type="PROSITE" id="PS50983">
    <property type="entry name" value="FE_B12_PBP"/>
    <property type="match status" value="1"/>
</dbReference>
<dbReference type="InterPro" id="IPR002491">
    <property type="entry name" value="ABC_transptr_periplasmic_BD"/>
</dbReference>
<proteinExistence type="inferred from homology"/>
<dbReference type="PANTHER" id="PTHR30535">
    <property type="entry name" value="VITAMIN B12-BINDING PROTEIN"/>
    <property type="match status" value="1"/>
</dbReference>
<feature type="chain" id="PRO_5012364446" evidence="2">
    <location>
        <begin position="31"/>
        <end position="366"/>
    </location>
</feature>
<organism evidence="4 5">
    <name type="scientific">Parasporobacterium paucivorans DSM 15970</name>
    <dbReference type="NCBI Taxonomy" id="1122934"/>
    <lineage>
        <taxon>Bacteria</taxon>
        <taxon>Bacillati</taxon>
        <taxon>Bacillota</taxon>
        <taxon>Clostridia</taxon>
        <taxon>Lachnospirales</taxon>
        <taxon>Lachnospiraceae</taxon>
        <taxon>Parasporobacterium</taxon>
    </lineage>
</organism>
<keyword evidence="5" id="KW-1185">Reference proteome</keyword>
<dbReference type="AlphaFoldDB" id="A0A1M6K7H1"/>
<dbReference type="EMBL" id="FQYT01000025">
    <property type="protein sequence ID" value="SHJ54750.1"/>
    <property type="molecule type" value="Genomic_DNA"/>
</dbReference>
<gene>
    <name evidence="4" type="ORF">SAMN02745691_02140</name>
</gene>
<feature type="signal peptide" evidence="2">
    <location>
        <begin position="1"/>
        <end position="30"/>
    </location>
</feature>
<reference evidence="4 5" key="1">
    <citation type="submission" date="2016-11" db="EMBL/GenBank/DDBJ databases">
        <authorList>
            <person name="Jaros S."/>
            <person name="Januszkiewicz K."/>
            <person name="Wedrychowicz H."/>
        </authorList>
    </citation>
    <scope>NUCLEOTIDE SEQUENCE [LARGE SCALE GENOMIC DNA]</scope>
    <source>
        <strain evidence="4 5">DSM 15970</strain>
    </source>
</reference>
<dbReference type="Proteomes" id="UP000184342">
    <property type="component" value="Unassembled WGS sequence"/>
</dbReference>
<dbReference type="Gene3D" id="3.40.50.1980">
    <property type="entry name" value="Nitrogenase molybdenum iron protein domain"/>
    <property type="match status" value="2"/>
</dbReference>
<evidence type="ECO:0000256" key="1">
    <source>
        <dbReference type="ARBA" id="ARBA00008814"/>
    </source>
</evidence>
<evidence type="ECO:0000313" key="4">
    <source>
        <dbReference type="EMBL" id="SHJ54750.1"/>
    </source>
</evidence>
<accession>A0A1M6K7H1</accession>
<dbReference type="OrthoDB" id="9787830at2"/>
<name>A0A1M6K7H1_9FIRM</name>
<evidence type="ECO:0000313" key="5">
    <source>
        <dbReference type="Proteomes" id="UP000184342"/>
    </source>
</evidence>
<protein>
    <submittedName>
        <fullName evidence="4">Iron complex transport system substrate-binding protein</fullName>
    </submittedName>
</protein>
<dbReference type="InterPro" id="IPR050902">
    <property type="entry name" value="ABC_Transporter_SBP"/>
</dbReference>
<evidence type="ECO:0000259" key="3">
    <source>
        <dbReference type="PROSITE" id="PS50983"/>
    </source>
</evidence>
<evidence type="ECO:0000256" key="2">
    <source>
        <dbReference type="SAM" id="SignalP"/>
    </source>
</evidence>
<comment type="similarity">
    <text evidence="1">Belongs to the bacterial solute-binding protein 8 family.</text>
</comment>
<dbReference type="PANTHER" id="PTHR30535:SF34">
    <property type="entry name" value="MOLYBDATE-BINDING PROTEIN MOLA"/>
    <property type="match status" value="1"/>
</dbReference>
<sequence length="366" mass="40168">MRKIQKIAVFIFVMFTLIVVCTACSGQSGAASGKETDTFIDCIGRKVEIPKTIRKVAAIDAFTGEAMVMMGAGSYMAACPEGVRSDMLLQEIYPELKDVAVVQSGGSINAEALLALDPDVVLVKYALYMTEGEVAKLDKLGIPYLVIEYTNMEEQIEALNLIGEVVGGKPLEKAETICRYYEDTIHLVTEISEKIPQKEKLAVYHSINQTFRTDGEDSLGADWIKAVGCKDVSADQALTSDGGGYFASQEQVFVWNPDVIICNAALTKKYFEEDAAWQGLRAVYEGNVHNIPVGATRWGQEGSVETFFGMLWLGVTVYPEYYSQVNLKNEVVTFYRDVLGIELDDATYEKILSGDGIRASSQNAGK</sequence>
<dbReference type="STRING" id="1122934.SAMN02745691_02140"/>
<dbReference type="SUPFAM" id="SSF53807">
    <property type="entry name" value="Helical backbone' metal receptor"/>
    <property type="match status" value="1"/>
</dbReference>
<dbReference type="Pfam" id="PF01497">
    <property type="entry name" value="Peripla_BP_2"/>
    <property type="match status" value="1"/>
</dbReference>
<dbReference type="Gene3D" id="1.20.58.2180">
    <property type="match status" value="1"/>
</dbReference>